<evidence type="ECO:0000313" key="6">
    <source>
        <dbReference type="EMBL" id="AVJ27340.1"/>
    </source>
</evidence>
<organism evidence="6 7">
    <name type="scientific">Achromobacter spanius</name>
    <dbReference type="NCBI Taxonomy" id="217203"/>
    <lineage>
        <taxon>Bacteria</taxon>
        <taxon>Pseudomonadati</taxon>
        <taxon>Pseudomonadota</taxon>
        <taxon>Betaproteobacteria</taxon>
        <taxon>Burkholderiales</taxon>
        <taxon>Alcaligenaceae</taxon>
        <taxon>Achromobacter</taxon>
    </lineage>
</organism>
<evidence type="ECO:0000256" key="2">
    <source>
        <dbReference type="ARBA" id="ARBA00022692"/>
    </source>
</evidence>
<dbReference type="GO" id="GO:0005886">
    <property type="term" value="C:plasma membrane"/>
    <property type="evidence" value="ECO:0007669"/>
    <property type="project" value="UniProtKB-SubCell"/>
</dbReference>
<evidence type="ECO:0000256" key="4">
    <source>
        <dbReference type="ARBA" id="ARBA00023136"/>
    </source>
</evidence>
<keyword evidence="5" id="KW-1003">Cell membrane</keyword>
<comment type="subcellular location">
    <subcellularLocation>
        <location evidence="5">Cell membrane</location>
        <topology evidence="5">Multi-pass membrane protein</topology>
    </subcellularLocation>
    <subcellularLocation>
        <location evidence="1">Membrane</location>
        <topology evidence="1">Multi-pass membrane protein</topology>
    </subcellularLocation>
</comment>
<feature type="transmembrane region" description="Helical" evidence="5">
    <location>
        <begin position="167"/>
        <end position="185"/>
    </location>
</feature>
<gene>
    <name evidence="6" type="ORF">CLM73_09580</name>
</gene>
<feature type="transmembrane region" description="Helical" evidence="5">
    <location>
        <begin position="44"/>
        <end position="63"/>
    </location>
</feature>
<evidence type="ECO:0000256" key="5">
    <source>
        <dbReference type="RuleBase" id="RU363041"/>
    </source>
</evidence>
<reference evidence="6 7" key="1">
    <citation type="submission" date="2017-09" db="EMBL/GenBank/DDBJ databases">
        <title>Genomic, metabolic, and phenotypic characteristics of bacterial isolates from the natural microbiome of the model nematode Caenorhabditis elegans.</title>
        <authorList>
            <person name="Zimmermann J."/>
            <person name="Obeng N."/>
            <person name="Yang W."/>
            <person name="Obeng O."/>
            <person name="Kissoyan K."/>
            <person name="Pees B."/>
            <person name="Dirksen P."/>
            <person name="Hoppner M."/>
            <person name="Franke A."/>
            <person name="Rosenstiel P."/>
            <person name="Leippe M."/>
            <person name="Dierking K."/>
            <person name="Kaleta C."/>
            <person name="Schulenburg H."/>
        </authorList>
    </citation>
    <scope>NUCLEOTIDE SEQUENCE [LARGE SCALE GENOMIC DNA]</scope>
    <source>
        <strain evidence="6 7">MYb73</strain>
    </source>
</reference>
<feature type="transmembrane region" description="Helical" evidence="5">
    <location>
        <begin position="7"/>
        <end position="38"/>
    </location>
</feature>
<comment type="similarity">
    <text evidence="5">Belongs to the 4-toluene sulfonate uptake permease (TSUP) (TC 2.A.102) family.</text>
</comment>
<sequence length="245" mass="26172">MGGDIDLAVVGMIGVLSIIQSIFGIGVLIFGTPILLLVDFPFDQILSTLLPASLTLSLLQLVLDKGLSKSSVGEFVCWMVPPLCVGLMISLTTDVLSLDLFITFALLVIAYLRVSRRYRTALFGFAAKHQRLMLITIGFIHGLTNLGGSLLEAYVSSVHTDKQRIRQNIALGYAMLAGSQLIILVSMGRGNSDATSLAAMATAGIVYLTVGRAAFLALSQQKYRSLVSILIVLAAIALLCKRAIA</sequence>
<evidence type="ECO:0000256" key="3">
    <source>
        <dbReference type="ARBA" id="ARBA00022989"/>
    </source>
</evidence>
<evidence type="ECO:0000256" key="1">
    <source>
        <dbReference type="ARBA" id="ARBA00004141"/>
    </source>
</evidence>
<name>A0A2S0I5L8_9BURK</name>
<dbReference type="EMBL" id="CP023270">
    <property type="protein sequence ID" value="AVJ27340.1"/>
    <property type="molecule type" value="Genomic_DNA"/>
</dbReference>
<dbReference type="OrthoDB" id="5566440at2"/>
<keyword evidence="2 5" id="KW-0812">Transmembrane</keyword>
<dbReference type="AlphaFoldDB" id="A0A2S0I5L8"/>
<protein>
    <recommendedName>
        <fullName evidence="5">Probable membrane transporter protein</fullName>
    </recommendedName>
</protein>
<keyword evidence="7" id="KW-1185">Reference proteome</keyword>
<dbReference type="RefSeq" id="WP_105238232.1">
    <property type="nucleotide sequence ID" value="NZ_CP023270.1"/>
</dbReference>
<dbReference type="Pfam" id="PF01925">
    <property type="entry name" value="TauE"/>
    <property type="match status" value="1"/>
</dbReference>
<feature type="transmembrane region" description="Helical" evidence="5">
    <location>
        <begin position="197"/>
        <end position="217"/>
    </location>
</feature>
<proteinExistence type="inferred from homology"/>
<feature type="transmembrane region" description="Helical" evidence="5">
    <location>
        <begin position="72"/>
        <end position="89"/>
    </location>
</feature>
<dbReference type="Proteomes" id="UP000239477">
    <property type="component" value="Chromosome"/>
</dbReference>
<accession>A0A2S0I5L8</accession>
<feature type="transmembrane region" description="Helical" evidence="5">
    <location>
        <begin position="223"/>
        <end position="240"/>
    </location>
</feature>
<feature type="transmembrane region" description="Helical" evidence="5">
    <location>
        <begin position="132"/>
        <end position="155"/>
    </location>
</feature>
<evidence type="ECO:0000313" key="7">
    <source>
        <dbReference type="Proteomes" id="UP000239477"/>
    </source>
</evidence>
<keyword evidence="3 5" id="KW-1133">Transmembrane helix</keyword>
<keyword evidence="4 5" id="KW-0472">Membrane</keyword>
<feature type="transmembrane region" description="Helical" evidence="5">
    <location>
        <begin position="95"/>
        <end position="112"/>
    </location>
</feature>
<dbReference type="InterPro" id="IPR002781">
    <property type="entry name" value="TM_pro_TauE-like"/>
</dbReference>